<evidence type="ECO:0000256" key="1">
    <source>
        <dbReference type="ARBA" id="ARBA00022679"/>
    </source>
</evidence>
<dbReference type="OrthoDB" id="4140682at2"/>
<dbReference type="GO" id="GO:0016747">
    <property type="term" value="F:acyltransferase activity, transferring groups other than amino-acyl groups"/>
    <property type="evidence" value="ECO:0007669"/>
    <property type="project" value="InterPro"/>
</dbReference>
<accession>A0A2I9E0N1</accession>
<dbReference type="PANTHER" id="PTHR43877">
    <property type="entry name" value="AMINOALKYLPHOSPHONATE N-ACETYLTRANSFERASE-RELATED-RELATED"/>
    <property type="match status" value="1"/>
</dbReference>
<name>A0A2I9E0N1_9DEIO</name>
<dbReference type="Proteomes" id="UP000236569">
    <property type="component" value="Unassembled WGS sequence"/>
</dbReference>
<evidence type="ECO:0000313" key="4">
    <source>
        <dbReference type="EMBL" id="GBF07055.1"/>
    </source>
</evidence>
<dbReference type="InterPro" id="IPR000182">
    <property type="entry name" value="GNAT_dom"/>
</dbReference>
<sequence>MNIRETTDADLPVLAGIMNAVNPRHPVTAELLGHELRSLREHPLNPYVGVWLAEEGGRAVGTGFLMQPPGMFHPGRYWAEVMVLPEATGRGVGRALADILENCLAGRGAREVQAGAYEDEPRGLAFLTRRGFTETMRYFDNVLDLTAFDPAAWVQEARLPEGLRAVSLAGLIAEQGEDAAWRAYHSAFAEAREDVPRTGAATPLSFETFRERGAGPTFLPWGVLLAVTDAGEVVALSEMYADPTDATRINTGLTGTRRAWRRQGLGLALKLAALGQARERGIRTVWTNNATTNLPMLALNERLGFRPRPAFIEMRRGSVEGV</sequence>
<reference evidence="5" key="1">
    <citation type="submission" date="2018-01" db="EMBL/GenBank/DDBJ databases">
        <title>Draft Genome Sequence of the Radioresistant Bacterium Deinococcus aerius TR0125, Isolated from the Higher Atmosphere above Japan.</title>
        <authorList>
            <person name="Satoh K."/>
            <person name="Arai H."/>
            <person name="Sanzen T."/>
            <person name="Kawaguchi Y."/>
            <person name="Hayashi H."/>
            <person name="Yokobori S."/>
            <person name="Yamagishi A."/>
            <person name="Oono Y."/>
            <person name="Narumi I."/>
        </authorList>
    </citation>
    <scope>NUCLEOTIDE SEQUENCE [LARGE SCALE GENOMIC DNA]</scope>
    <source>
        <strain evidence="5">TR0125</strain>
    </source>
</reference>
<dbReference type="Gene3D" id="3.40.630.30">
    <property type="match status" value="1"/>
</dbReference>
<keyword evidence="1 4" id="KW-0808">Transferase</keyword>
<evidence type="ECO:0000313" key="5">
    <source>
        <dbReference type="Proteomes" id="UP000236569"/>
    </source>
</evidence>
<feature type="domain" description="N-acetyltransferase" evidence="3">
    <location>
        <begin position="1"/>
        <end position="155"/>
    </location>
</feature>
<keyword evidence="5" id="KW-1185">Reference proteome</keyword>
<dbReference type="AlphaFoldDB" id="A0A2I9E0N1"/>
<dbReference type="CDD" id="cd04301">
    <property type="entry name" value="NAT_SF"/>
    <property type="match status" value="1"/>
</dbReference>
<dbReference type="PROSITE" id="PS51186">
    <property type="entry name" value="GNAT"/>
    <property type="match status" value="2"/>
</dbReference>
<dbReference type="RefSeq" id="WP_103130395.1">
    <property type="nucleotide sequence ID" value="NZ_BFAG01000012.1"/>
</dbReference>
<keyword evidence="2" id="KW-0012">Acyltransferase</keyword>
<dbReference type="InterPro" id="IPR050832">
    <property type="entry name" value="Bact_Acetyltransf"/>
</dbReference>
<comment type="caution">
    <text evidence="4">The sequence shown here is derived from an EMBL/GenBank/DDBJ whole genome shotgun (WGS) entry which is preliminary data.</text>
</comment>
<proteinExistence type="predicted"/>
<dbReference type="SUPFAM" id="SSF55729">
    <property type="entry name" value="Acyl-CoA N-acyltransferases (Nat)"/>
    <property type="match status" value="2"/>
</dbReference>
<dbReference type="EMBL" id="BFAG01000012">
    <property type="protein sequence ID" value="GBF07055.1"/>
    <property type="molecule type" value="Genomic_DNA"/>
</dbReference>
<organism evidence="4 5">
    <name type="scientific">Deinococcus aerius</name>
    <dbReference type="NCBI Taxonomy" id="200253"/>
    <lineage>
        <taxon>Bacteria</taxon>
        <taxon>Thermotogati</taxon>
        <taxon>Deinococcota</taxon>
        <taxon>Deinococci</taxon>
        <taxon>Deinococcales</taxon>
        <taxon>Deinococcaceae</taxon>
        <taxon>Deinococcus</taxon>
    </lineage>
</organism>
<dbReference type="Pfam" id="PF00583">
    <property type="entry name" value="Acetyltransf_1"/>
    <property type="match status" value="2"/>
</dbReference>
<feature type="domain" description="N-acetyltransferase" evidence="3">
    <location>
        <begin position="182"/>
        <end position="322"/>
    </location>
</feature>
<evidence type="ECO:0000256" key="2">
    <source>
        <dbReference type="ARBA" id="ARBA00023315"/>
    </source>
</evidence>
<gene>
    <name evidence="4" type="ORF">DAERI_120048</name>
</gene>
<evidence type="ECO:0000259" key="3">
    <source>
        <dbReference type="PROSITE" id="PS51186"/>
    </source>
</evidence>
<dbReference type="PANTHER" id="PTHR43877:SF6">
    <property type="entry name" value="GCN5-RELATED N-ACETYLTRANSFERASE"/>
    <property type="match status" value="1"/>
</dbReference>
<protein>
    <submittedName>
        <fullName evidence="4">N-acetyltransferase GCN5</fullName>
    </submittedName>
</protein>
<dbReference type="InterPro" id="IPR016181">
    <property type="entry name" value="Acyl_CoA_acyltransferase"/>
</dbReference>